<keyword evidence="9" id="KW-0408">Iron</keyword>
<dbReference type="InterPro" id="IPR015955">
    <property type="entry name" value="Lactate_DH/Glyco_Ohase_4_C"/>
</dbReference>
<dbReference type="PROSITE" id="PS01324">
    <property type="entry name" value="GLYCOSYL_HYDROL_F4"/>
    <property type="match status" value="1"/>
</dbReference>
<feature type="binding site" evidence="9">
    <location>
        <position position="168"/>
    </location>
    <ligand>
        <name>Mn(2+)</name>
        <dbReference type="ChEBI" id="CHEBI:29035"/>
    </ligand>
</feature>
<evidence type="ECO:0000256" key="4">
    <source>
        <dbReference type="ARBA" id="ARBA00022801"/>
    </source>
</evidence>
<proteinExistence type="inferred from homology"/>
<dbReference type="CDD" id="cd05296">
    <property type="entry name" value="GH4_P_beta_glucosidase"/>
    <property type="match status" value="1"/>
</dbReference>
<evidence type="ECO:0000256" key="3">
    <source>
        <dbReference type="ARBA" id="ARBA00022723"/>
    </source>
</evidence>
<evidence type="ECO:0000256" key="9">
    <source>
        <dbReference type="PIRSR" id="PIRSR601088-3"/>
    </source>
</evidence>
<dbReference type="SUPFAM" id="SSF56327">
    <property type="entry name" value="LDH C-terminal domain-like"/>
    <property type="match status" value="1"/>
</dbReference>
<dbReference type="Pfam" id="PF02056">
    <property type="entry name" value="Glyco_hydro_4"/>
    <property type="match status" value="1"/>
</dbReference>
<evidence type="ECO:0000256" key="10">
    <source>
        <dbReference type="PIRSR" id="PIRSR601088-4"/>
    </source>
</evidence>
<dbReference type="PANTHER" id="PTHR32092:SF5">
    <property type="entry name" value="6-PHOSPHO-BETA-GLUCOSIDASE"/>
    <property type="match status" value="1"/>
</dbReference>
<dbReference type="InterPro" id="IPR019802">
    <property type="entry name" value="GlycHydrolase_4_CS"/>
</dbReference>
<keyword evidence="14" id="KW-1185">Reference proteome</keyword>
<sequence length="427" mass="47515">MSNLKITIIGAGSTYTPELIEGVIERSANLPVTEIALMDIDQRKLDIVGGLCKRMIENAGLKTEVKLTMDLNEALERADFVLSQIRVGKLACRILDEKIPLKYGFIGQETTGIGGFFKALRTIPALLNITKQMEMICPDAWLINFSNPSGILAQALQNYTKIKTIGLCNVPINMIAGVEKALGETNLDIEYVGLNHLSYITGVKKEGKDLLSDALLQGVNGQGMKNIPLQGFSSELIQTIGAIPSSYLEYFYYRDDKLKHLMEEEKCRGEVCMDIEERLLTLYKDENLSVKPKELENRGGARYSEAAISLVDAIYNDKQEVHVVNTLNQGALEFMAEDDSVEISAVIGKNGVTPIPIRGFKNKHIMELMQTVKAYERHTVEAAIHGDEAEAMQALLIHPLVGDYNKARACFNEMKEAHKIYLPQFKN</sequence>
<evidence type="ECO:0000256" key="8">
    <source>
        <dbReference type="PIRSR" id="PIRSR601088-2"/>
    </source>
</evidence>
<evidence type="ECO:0000256" key="2">
    <source>
        <dbReference type="ARBA" id="ARBA00011881"/>
    </source>
</evidence>
<dbReference type="Pfam" id="PF11975">
    <property type="entry name" value="Glyco_hydro_4C"/>
    <property type="match status" value="1"/>
</dbReference>
<dbReference type="KEGG" id="anr:Ana3638_02135"/>
<gene>
    <name evidence="13" type="ORF">Ana3638_02135</name>
</gene>
<dbReference type="Gene3D" id="3.40.50.720">
    <property type="entry name" value="NAD(P)-binding Rossmann-like Domain"/>
    <property type="match status" value="1"/>
</dbReference>
<protein>
    <submittedName>
        <fullName evidence="13">6-phospho-beta-glucosidase</fullName>
    </submittedName>
</protein>
<dbReference type="GO" id="GO:0016616">
    <property type="term" value="F:oxidoreductase activity, acting on the CH-OH group of donors, NAD or NADP as acceptor"/>
    <property type="evidence" value="ECO:0007669"/>
    <property type="project" value="InterPro"/>
</dbReference>
<name>A0A6P1TF14_9FIRM</name>
<feature type="domain" description="Glycosyl hydrolase family 4 C-terminal" evidence="12">
    <location>
        <begin position="191"/>
        <end position="401"/>
    </location>
</feature>
<evidence type="ECO:0000256" key="7">
    <source>
        <dbReference type="ARBA" id="ARBA00023295"/>
    </source>
</evidence>
<dbReference type="GO" id="GO:0046872">
    <property type="term" value="F:metal ion binding"/>
    <property type="evidence" value="ECO:0007669"/>
    <property type="project" value="UniProtKB-KW"/>
</dbReference>
<dbReference type="GO" id="GO:0004553">
    <property type="term" value="F:hydrolase activity, hydrolyzing O-glycosyl compounds"/>
    <property type="evidence" value="ECO:0007669"/>
    <property type="project" value="InterPro"/>
</dbReference>
<evidence type="ECO:0000256" key="5">
    <source>
        <dbReference type="ARBA" id="ARBA00023027"/>
    </source>
</evidence>
<dbReference type="PANTHER" id="PTHR32092">
    <property type="entry name" value="6-PHOSPHO-BETA-GLUCOSIDASE-RELATED"/>
    <property type="match status" value="1"/>
</dbReference>
<feature type="binding site" evidence="8">
    <location>
        <position position="147"/>
    </location>
    <ligand>
        <name>substrate</name>
    </ligand>
</feature>
<dbReference type="GO" id="GO:0005975">
    <property type="term" value="P:carbohydrate metabolic process"/>
    <property type="evidence" value="ECO:0007669"/>
    <property type="project" value="InterPro"/>
</dbReference>
<comment type="subunit">
    <text evidence="2">Homotetramer.</text>
</comment>
<dbReference type="RefSeq" id="WP_161836581.1">
    <property type="nucleotide sequence ID" value="NZ_CP048000.1"/>
</dbReference>
<comment type="similarity">
    <text evidence="1 11">Belongs to the glycosyl hydrolase 4 family.</text>
</comment>
<dbReference type="Proteomes" id="UP000464314">
    <property type="component" value="Chromosome"/>
</dbReference>
<evidence type="ECO:0000313" key="14">
    <source>
        <dbReference type="Proteomes" id="UP000464314"/>
    </source>
</evidence>
<dbReference type="EMBL" id="CP048000">
    <property type="protein sequence ID" value="QHQ59744.1"/>
    <property type="molecule type" value="Genomic_DNA"/>
</dbReference>
<dbReference type="SUPFAM" id="SSF51735">
    <property type="entry name" value="NAD(P)-binding Rossmann-fold domains"/>
    <property type="match status" value="1"/>
</dbReference>
<feature type="binding site" evidence="9">
    <location>
        <position position="196"/>
    </location>
    <ligand>
        <name>Mn(2+)</name>
        <dbReference type="ChEBI" id="CHEBI:29035"/>
    </ligand>
</feature>
<evidence type="ECO:0000256" key="11">
    <source>
        <dbReference type="RuleBase" id="RU361152"/>
    </source>
</evidence>
<keyword evidence="3 9" id="KW-0479">Metal-binding</keyword>
<keyword evidence="7 11" id="KW-0326">Glycosidase</keyword>
<dbReference type="PRINTS" id="PR00732">
    <property type="entry name" value="GLHYDRLASE4"/>
</dbReference>
<dbReference type="InterPro" id="IPR036291">
    <property type="entry name" value="NAD(P)-bd_dom_sf"/>
</dbReference>
<dbReference type="Gene3D" id="3.90.110.10">
    <property type="entry name" value="Lactate dehydrogenase/glycoside hydrolase, family 4, C-terminal"/>
    <property type="match status" value="1"/>
</dbReference>
<keyword evidence="9" id="KW-0170">Cobalt</keyword>
<dbReference type="AlphaFoldDB" id="A0A6P1TF14"/>
<dbReference type="InterPro" id="IPR022616">
    <property type="entry name" value="Glyco_hydro_4_C"/>
</dbReference>
<keyword evidence="6 9" id="KW-0464">Manganese</keyword>
<comment type="cofactor">
    <cofactor evidence="11">
        <name>NAD(+)</name>
        <dbReference type="ChEBI" id="CHEBI:57540"/>
    </cofactor>
    <text evidence="11">Binds 1 NAD(+) per subunit.</text>
</comment>
<accession>A0A6P1TF14</accession>
<keyword evidence="9" id="KW-0533">Nickel</keyword>
<keyword evidence="4 11" id="KW-0378">Hydrolase</keyword>
<keyword evidence="5 11" id="KW-0520">NAD</keyword>
<evidence type="ECO:0000313" key="13">
    <source>
        <dbReference type="EMBL" id="QHQ59744.1"/>
    </source>
</evidence>
<feature type="site" description="Increases basicity of active site Tyr" evidence="10">
    <location>
        <position position="109"/>
    </location>
</feature>
<organism evidence="13 14">
    <name type="scientific">Anaerocolumna sedimenticola</name>
    <dbReference type="NCBI Taxonomy" id="2696063"/>
    <lineage>
        <taxon>Bacteria</taxon>
        <taxon>Bacillati</taxon>
        <taxon>Bacillota</taxon>
        <taxon>Clostridia</taxon>
        <taxon>Lachnospirales</taxon>
        <taxon>Lachnospiraceae</taxon>
        <taxon>Anaerocolumna</taxon>
    </lineage>
</organism>
<reference evidence="13 14" key="1">
    <citation type="submission" date="2020-01" db="EMBL/GenBank/DDBJ databases">
        <title>Genome analysis of Anaerocolumna sp. CBA3638.</title>
        <authorList>
            <person name="Kim J."/>
            <person name="Roh S.W."/>
        </authorList>
    </citation>
    <scope>NUCLEOTIDE SEQUENCE [LARGE SCALE GENOMIC DNA]</scope>
    <source>
        <strain evidence="13 14">CBA3638</strain>
    </source>
</reference>
<evidence type="ECO:0000256" key="1">
    <source>
        <dbReference type="ARBA" id="ARBA00010141"/>
    </source>
</evidence>
<dbReference type="InterPro" id="IPR001088">
    <property type="entry name" value="Glyco_hydro_4"/>
</dbReference>
<feature type="binding site" evidence="8">
    <location>
        <position position="93"/>
    </location>
    <ligand>
        <name>substrate</name>
    </ligand>
</feature>
<evidence type="ECO:0000259" key="12">
    <source>
        <dbReference type="Pfam" id="PF11975"/>
    </source>
</evidence>
<evidence type="ECO:0000256" key="6">
    <source>
        <dbReference type="ARBA" id="ARBA00023211"/>
    </source>
</evidence>